<reference evidence="1 2" key="1">
    <citation type="submission" date="2020-02" db="EMBL/GenBank/DDBJ databases">
        <authorList>
            <person name="Ferguson B K."/>
        </authorList>
    </citation>
    <scope>NUCLEOTIDE SEQUENCE [LARGE SCALE GENOMIC DNA]</scope>
</reference>
<dbReference type="EMBL" id="CADCXU010017674">
    <property type="protein sequence ID" value="CAB0006527.1"/>
    <property type="molecule type" value="Genomic_DNA"/>
</dbReference>
<evidence type="ECO:0000313" key="1">
    <source>
        <dbReference type="EMBL" id="CAB0006527.1"/>
    </source>
</evidence>
<protein>
    <submittedName>
        <fullName evidence="1">Uncharacterized protein</fullName>
    </submittedName>
</protein>
<keyword evidence="2" id="KW-1185">Reference proteome</keyword>
<dbReference type="Proteomes" id="UP000479000">
    <property type="component" value="Unassembled WGS sequence"/>
</dbReference>
<proteinExistence type="predicted"/>
<evidence type="ECO:0000313" key="2">
    <source>
        <dbReference type="Proteomes" id="UP000479000"/>
    </source>
</evidence>
<accession>A0A6H5GR10</accession>
<gene>
    <name evidence="1" type="ORF">NTEN_LOCUS12004</name>
</gene>
<dbReference type="AlphaFoldDB" id="A0A6H5GR10"/>
<name>A0A6H5GR10_9HEMI</name>
<organism evidence="1 2">
    <name type="scientific">Nesidiocoris tenuis</name>
    <dbReference type="NCBI Taxonomy" id="355587"/>
    <lineage>
        <taxon>Eukaryota</taxon>
        <taxon>Metazoa</taxon>
        <taxon>Ecdysozoa</taxon>
        <taxon>Arthropoda</taxon>
        <taxon>Hexapoda</taxon>
        <taxon>Insecta</taxon>
        <taxon>Pterygota</taxon>
        <taxon>Neoptera</taxon>
        <taxon>Paraneoptera</taxon>
        <taxon>Hemiptera</taxon>
        <taxon>Heteroptera</taxon>
        <taxon>Panheteroptera</taxon>
        <taxon>Cimicomorpha</taxon>
        <taxon>Miridae</taxon>
        <taxon>Dicyphina</taxon>
        <taxon>Nesidiocoris</taxon>
    </lineage>
</organism>
<sequence>MNFIITSVDTVPIVGRQVTCLVKSCHRFYSSCSPLTIFAIGRCKKCAPNKMNFALRVHFDGDADGEFRRHAIPIPLLQATFCRTVDLVDPNLTCDFWRDRIDSPSSGHLHQHPAFLYVVKHPPPTTTRRSD</sequence>